<dbReference type="RefSeq" id="WP_193718560.1">
    <property type="nucleotide sequence ID" value="NZ_JACSPN010000002.1"/>
</dbReference>
<dbReference type="PROSITE" id="PS50943">
    <property type="entry name" value="HTH_CROC1"/>
    <property type="match status" value="1"/>
</dbReference>
<evidence type="ECO:0000313" key="4">
    <source>
        <dbReference type="Proteomes" id="UP000822993"/>
    </source>
</evidence>
<organism evidence="3 4">
    <name type="scientific">Oerskovia douganii</name>
    <dbReference type="NCBI Taxonomy" id="2762210"/>
    <lineage>
        <taxon>Bacteria</taxon>
        <taxon>Bacillati</taxon>
        <taxon>Actinomycetota</taxon>
        <taxon>Actinomycetes</taxon>
        <taxon>Micrococcales</taxon>
        <taxon>Cellulomonadaceae</taxon>
        <taxon>Oerskovia</taxon>
    </lineage>
</organism>
<accession>A0A9D5YXJ5</accession>
<dbReference type="SUPFAM" id="SSF47413">
    <property type="entry name" value="lambda repressor-like DNA-binding domains"/>
    <property type="match status" value="1"/>
</dbReference>
<evidence type="ECO:0000259" key="2">
    <source>
        <dbReference type="PROSITE" id="PS50943"/>
    </source>
</evidence>
<feature type="region of interest" description="Disordered" evidence="1">
    <location>
        <begin position="171"/>
        <end position="192"/>
    </location>
</feature>
<dbReference type="InterPro" id="IPR001387">
    <property type="entry name" value="Cro/C1-type_HTH"/>
</dbReference>
<proteinExistence type="predicted"/>
<dbReference type="Gene3D" id="1.10.260.40">
    <property type="entry name" value="lambda repressor-like DNA-binding domains"/>
    <property type="match status" value="1"/>
</dbReference>
<protein>
    <submittedName>
        <fullName evidence="3">Helix-turn-helix transcriptional regulator</fullName>
    </submittedName>
</protein>
<gene>
    <name evidence="3" type="ORF">H9623_02800</name>
</gene>
<reference evidence="3 4" key="1">
    <citation type="submission" date="2020-08" db="EMBL/GenBank/DDBJ databases">
        <title>A Genomic Blueprint of the Chicken Gut Microbiome.</title>
        <authorList>
            <person name="Gilroy R."/>
            <person name="Ravi A."/>
            <person name="Getino M."/>
            <person name="Pursley I."/>
            <person name="Horton D.L."/>
            <person name="Alikhan N.-F."/>
            <person name="Baker D."/>
            <person name="Gharbi K."/>
            <person name="Hall N."/>
            <person name="Watson M."/>
            <person name="Adriaenssens E.M."/>
            <person name="Foster-Nyarko E."/>
            <person name="Jarju S."/>
            <person name="Secka A."/>
            <person name="Antonio M."/>
            <person name="Oren A."/>
            <person name="Chaudhuri R."/>
            <person name="La Ragione R.M."/>
            <person name="Hildebrand F."/>
            <person name="Pallen M.J."/>
        </authorList>
    </citation>
    <scope>NUCLEOTIDE SEQUENCE [LARGE SCALE GENOMIC DNA]</scope>
    <source>
        <strain evidence="3 4">Sa1BUA8</strain>
    </source>
</reference>
<dbReference type="Proteomes" id="UP000822993">
    <property type="component" value="Unassembled WGS sequence"/>
</dbReference>
<name>A0A9D5YXJ5_9CELL</name>
<dbReference type="SMART" id="SM00530">
    <property type="entry name" value="HTH_XRE"/>
    <property type="match status" value="1"/>
</dbReference>
<evidence type="ECO:0000313" key="3">
    <source>
        <dbReference type="EMBL" id="MBE7699235.1"/>
    </source>
</evidence>
<keyword evidence="4" id="KW-1185">Reference proteome</keyword>
<dbReference type="Pfam" id="PF01381">
    <property type="entry name" value="HTH_3"/>
    <property type="match status" value="1"/>
</dbReference>
<dbReference type="GO" id="GO:0003677">
    <property type="term" value="F:DNA binding"/>
    <property type="evidence" value="ECO:0007669"/>
    <property type="project" value="InterPro"/>
</dbReference>
<feature type="domain" description="HTH cro/C1-type" evidence="2">
    <location>
        <begin position="21"/>
        <end position="82"/>
    </location>
</feature>
<sequence length="249" mass="27670">MGQEAGRDWAARWAKRIGENLAALRKERGVSARELSERCEGLGYPIPRSTIANIESGRKRELPVQELAVLAAALNLAPLALLYDSEHMQPVLPNKERTLGEALLWFSGEWLLREDEVAPDYDAWIRLDPSLIAPSNSQDGGIEARRGVAAAERQLGHRVAMRDLARQALHDRDASLDPDGGSSMYRHPSRSGADRQAWEAELDIREAHVASAARVLNAAREWARERGITVEAVPESIRPDYERYGHADA</sequence>
<dbReference type="EMBL" id="JACSPN010000002">
    <property type="protein sequence ID" value="MBE7699235.1"/>
    <property type="molecule type" value="Genomic_DNA"/>
</dbReference>
<evidence type="ECO:0000256" key="1">
    <source>
        <dbReference type="SAM" id="MobiDB-lite"/>
    </source>
</evidence>
<dbReference type="InterPro" id="IPR010982">
    <property type="entry name" value="Lambda_DNA-bd_dom_sf"/>
</dbReference>
<dbReference type="CDD" id="cd00093">
    <property type="entry name" value="HTH_XRE"/>
    <property type="match status" value="1"/>
</dbReference>
<dbReference type="AlphaFoldDB" id="A0A9D5YXJ5"/>
<comment type="caution">
    <text evidence="3">The sequence shown here is derived from an EMBL/GenBank/DDBJ whole genome shotgun (WGS) entry which is preliminary data.</text>
</comment>